<organism evidence="4 5">
    <name type="scientific">Symbiodinium natans</name>
    <dbReference type="NCBI Taxonomy" id="878477"/>
    <lineage>
        <taxon>Eukaryota</taxon>
        <taxon>Sar</taxon>
        <taxon>Alveolata</taxon>
        <taxon>Dinophyceae</taxon>
        <taxon>Suessiales</taxon>
        <taxon>Symbiodiniaceae</taxon>
        <taxon>Symbiodinium</taxon>
    </lineage>
</organism>
<protein>
    <submittedName>
        <fullName evidence="4">REV1 protein</fullName>
    </submittedName>
</protein>
<evidence type="ECO:0000256" key="2">
    <source>
        <dbReference type="SAM" id="Phobius"/>
    </source>
</evidence>
<feature type="region of interest" description="Disordered" evidence="1">
    <location>
        <begin position="855"/>
        <end position="885"/>
    </location>
</feature>
<feature type="transmembrane region" description="Helical" evidence="2">
    <location>
        <begin position="364"/>
        <end position="388"/>
    </location>
</feature>
<reference evidence="4" key="1">
    <citation type="submission" date="2021-02" db="EMBL/GenBank/DDBJ databases">
        <authorList>
            <person name="Dougan E. K."/>
            <person name="Rhodes N."/>
            <person name="Thang M."/>
            <person name="Chan C."/>
        </authorList>
    </citation>
    <scope>NUCLEOTIDE SEQUENCE</scope>
</reference>
<feature type="transmembrane region" description="Helical" evidence="2">
    <location>
        <begin position="144"/>
        <end position="166"/>
    </location>
</feature>
<feature type="signal peptide" evidence="3">
    <location>
        <begin position="1"/>
        <end position="17"/>
    </location>
</feature>
<keyword evidence="3" id="KW-0732">Signal</keyword>
<feature type="transmembrane region" description="Helical" evidence="2">
    <location>
        <begin position="805"/>
        <end position="824"/>
    </location>
</feature>
<proteinExistence type="predicted"/>
<gene>
    <name evidence="4" type="primary">REV1</name>
    <name evidence="4" type="ORF">SNAT2548_LOCUS13031</name>
</gene>
<evidence type="ECO:0000256" key="1">
    <source>
        <dbReference type="SAM" id="MobiDB-lite"/>
    </source>
</evidence>
<dbReference type="Proteomes" id="UP000604046">
    <property type="component" value="Unassembled WGS sequence"/>
</dbReference>
<feature type="transmembrane region" description="Helical" evidence="2">
    <location>
        <begin position="100"/>
        <end position="123"/>
    </location>
</feature>
<keyword evidence="5" id="KW-1185">Reference proteome</keyword>
<dbReference type="OrthoDB" id="442272at2759"/>
<name>A0A812M0C1_9DINO</name>
<keyword evidence="2" id="KW-0472">Membrane</keyword>
<evidence type="ECO:0000313" key="4">
    <source>
        <dbReference type="EMBL" id="CAE7255546.1"/>
    </source>
</evidence>
<feature type="transmembrane region" description="Helical" evidence="2">
    <location>
        <begin position="409"/>
        <end position="440"/>
    </location>
</feature>
<evidence type="ECO:0000256" key="3">
    <source>
        <dbReference type="SAM" id="SignalP"/>
    </source>
</evidence>
<feature type="chain" id="PRO_5032292486" evidence="3">
    <location>
        <begin position="18"/>
        <end position="885"/>
    </location>
</feature>
<feature type="compositionally biased region" description="Low complexity" evidence="1">
    <location>
        <begin position="863"/>
        <end position="885"/>
    </location>
</feature>
<evidence type="ECO:0000313" key="5">
    <source>
        <dbReference type="Proteomes" id="UP000604046"/>
    </source>
</evidence>
<dbReference type="AlphaFoldDB" id="A0A812M0C1"/>
<dbReference type="EMBL" id="CAJNDS010001324">
    <property type="protein sequence ID" value="CAE7255546.1"/>
    <property type="molecule type" value="Genomic_DNA"/>
</dbReference>
<accession>A0A812M0C1</accession>
<keyword evidence="2" id="KW-0812">Transmembrane</keyword>
<comment type="caution">
    <text evidence="4">The sequence shown here is derived from an EMBL/GenBank/DDBJ whole genome shotgun (WGS) entry which is preliminary data.</text>
</comment>
<keyword evidence="2" id="KW-1133">Transmembrane helix</keyword>
<sequence>MLKLLVLSCVLTGLAQSAADQRTLEQADALVEKYCPVEVPPINYEEARKNLELSAGNGNVVYDALLQTASAVKDGETKDLVSTLQETVSPTFAIRKATPLLMALMLWIVWHFACWFVCCPGCMRCCCCCCQRKCRFGRAIPFQILLWTSFLLLAGLVVALCAMSVLEHKGIEQGIQGTGCYSAQLLKDTVAGNPSQNFVGLLPAYTALDNLSQSLEPGSAFLEDVQSVLSQTEELERAVNLVRDMLDSLPFLLGEPRNQYPLGYYHHCAICAPLGASLDSLVRLFDEGVAFALNAFRSEVARQLDDGSSISNLRSTIRQTKEPIEVMKDQILDQVGYFVRQADDGFEKGTEALAGETSVLYPSFMVVFVASLIVAVLGFLALVLYSLWHRGGAAPDPVPVCTSSAGAMCGAYIFAGILFLIGGILILVSMVGGGVCLAMVDFDQQSGETLLESLNVPVDDTVRMALNVADRCMSLTSDSNSTRNVADIIELPALFPTYDGETDTARHLLADLVANQINGAYLVLEMALATQPIRLADNPILSTVRSYLGNVNLKAMYWPSPVDIATHPVYRLMPPGYYVVSALCDDLTLPSLLPAGLSDVKVPGLNSMVVDGFSTGSGIPVEGMFPEQNVTWDCPAVLQGNCSASNLHESECEAAKAFLLERKLPLLTLPLFRCRYLQQPGAPAGTKCDFASMTKENGTWINSCVHPNNTVTFFEQDCDISEFEENVRSFDLWFYKIFQYLDDVVQDLILQIAQDLKAIVYLHLVDPVFDLLDGFDCSFMQSFWRGLTDSLCFEAVSSVQVVASYYVWAASFSLAMVLVLYVAWRISRDTTDAFENSLTFPTRARDWRNKVKQRVGYQTSENPTGATASTAPAEAQATTAPGLSL</sequence>